<organism evidence="1">
    <name type="scientific">Siphoviridae sp. ctqwO1</name>
    <dbReference type="NCBI Taxonomy" id="2826472"/>
    <lineage>
        <taxon>Viruses</taxon>
        <taxon>Duplodnaviria</taxon>
        <taxon>Heunggongvirae</taxon>
        <taxon>Uroviricota</taxon>
        <taxon>Caudoviricetes</taxon>
    </lineage>
</organism>
<sequence length="173" mass="19044">MKLEREALAHFLDTSWGKDAAKDTAKAVWEIIGEDIDDMSVDLNPDVEKRKNILGKTKVNDKGYEPSISADPFYANPEYKLYPKIRDLALGRKKGDTCKSLMLEVIVEDTTADKHLAYVQEVLVKPQSYGGGTEGVNFPFNIEEDGARVKGYVTGESVKSGNPVFTAGEIEAA</sequence>
<evidence type="ECO:0000313" key="1">
    <source>
        <dbReference type="EMBL" id="DAE20509.1"/>
    </source>
</evidence>
<accession>A0A8S5QP34</accession>
<protein>
    <submittedName>
        <fullName evidence="1">Uncharacterized protein</fullName>
    </submittedName>
</protein>
<reference evidence="1" key="1">
    <citation type="journal article" date="2021" name="Proc. Natl. Acad. Sci. U.S.A.">
        <title>A Catalog of Tens of Thousands of Viruses from Human Metagenomes Reveals Hidden Associations with Chronic Diseases.</title>
        <authorList>
            <person name="Tisza M.J."/>
            <person name="Buck C.B."/>
        </authorList>
    </citation>
    <scope>NUCLEOTIDE SEQUENCE</scope>
    <source>
        <strain evidence="1">CtqwO1</strain>
    </source>
</reference>
<name>A0A8S5QP34_9CAUD</name>
<proteinExistence type="predicted"/>
<dbReference type="EMBL" id="BK015696">
    <property type="protein sequence ID" value="DAE20509.1"/>
    <property type="molecule type" value="Genomic_DNA"/>
</dbReference>